<feature type="compositionally biased region" description="Polar residues" evidence="1">
    <location>
        <begin position="75"/>
        <end position="87"/>
    </location>
</feature>
<dbReference type="SUPFAM" id="SSF46565">
    <property type="entry name" value="Chaperone J-domain"/>
    <property type="match status" value="1"/>
</dbReference>
<comment type="caution">
    <text evidence="3">The sequence shown here is derived from an EMBL/GenBank/DDBJ whole genome shotgun (WGS) entry which is preliminary data.</text>
</comment>
<keyword evidence="4" id="KW-1185">Reference proteome</keyword>
<organism evidence="3 4">
    <name type="scientific">Altererythrobacter litoralis</name>
    <dbReference type="NCBI Taxonomy" id="3113904"/>
    <lineage>
        <taxon>Bacteria</taxon>
        <taxon>Pseudomonadati</taxon>
        <taxon>Pseudomonadota</taxon>
        <taxon>Alphaproteobacteria</taxon>
        <taxon>Sphingomonadales</taxon>
        <taxon>Erythrobacteraceae</taxon>
        <taxon>Altererythrobacter</taxon>
    </lineage>
</organism>
<name>A0ABU7GF88_9SPHN</name>
<evidence type="ECO:0000259" key="2">
    <source>
        <dbReference type="PROSITE" id="PS50076"/>
    </source>
</evidence>
<evidence type="ECO:0000313" key="3">
    <source>
        <dbReference type="EMBL" id="MEE1877637.1"/>
    </source>
</evidence>
<evidence type="ECO:0000256" key="1">
    <source>
        <dbReference type="SAM" id="MobiDB-lite"/>
    </source>
</evidence>
<feature type="region of interest" description="Disordered" evidence="1">
    <location>
        <begin position="74"/>
        <end position="93"/>
    </location>
</feature>
<reference evidence="3 4" key="1">
    <citation type="submission" date="2024-01" db="EMBL/GenBank/DDBJ databases">
        <title>The genome sequence of Erythrobacteraceae sp. strain 1XM1-14.</title>
        <authorList>
            <person name="Liu Y."/>
        </authorList>
    </citation>
    <scope>NUCLEOTIDE SEQUENCE [LARGE SCALE GENOMIC DNA]</scope>
    <source>
        <strain evidence="3 4">1XM1-14</strain>
    </source>
</reference>
<dbReference type="InterPro" id="IPR036869">
    <property type="entry name" value="J_dom_sf"/>
</dbReference>
<accession>A0ABU7GF88</accession>
<dbReference type="EMBL" id="JAZDQV010000006">
    <property type="protein sequence ID" value="MEE1877637.1"/>
    <property type="molecule type" value="Genomic_DNA"/>
</dbReference>
<dbReference type="Pfam" id="PF00226">
    <property type="entry name" value="DnaJ"/>
    <property type="match status" value="1"/>
</dbReference>
<dbReference type="CDD" id="cd06257">
    <property type="entry name" value="DnaJ"/>
    <property type="match status" value="1"/>
</dbReference>
<dbReference type="PROSITE" id="PS50076">
    <property type="entry name" value="DNAJ_2"/>
    <property type="match status" value="1"/>
</dbReference>
<dbReference type="SMART" id="SM00271">
    <property type="entry name" value="DnaJ"/>
    <property type="match status" value="1"/>
</dbReference>
<feature type="domain" description="J" evidence="2">
    <location>
        <begin position="138"/>
        <end position="195"/>
    </location>
</feature>
<evidence type="ECO:0000313" key="4">
    <source>
        <dbReference type="Proteomes" id="UP001343492"/>
    </source>
</evidence>
<dbReference type="Gene3D" id="1.10.287.110">
    <property type="entry name" value="DnaJ domain"/>
    <property type="match status" value="1"/>
</dbReference>
<dbReference type="Proteomes" id="UP001343492">
    <property type="component" value="Unassembled WGS sequence"/>
</dbReference>
<sequence>MTQSRFHGRYEDSGRVCEHPACREAGEFRAPGYRPSGFDGPGEYRWFCLEHVREFNSDYDWFEGMSAEEILDAQSPASGWRTESPSFRPTAGVDGMPRWADYDDPLDAISARANGIKSRTQREAQMAMDGRFSREEARALDTMGLGLDTDRKRLRQRYSELVRRYHPDRNGGDRKFESRLNSVVEAYQLLRKSRVFA</sequence>
<dbReference type="RefSeq" id="WP_354144736.1">
    <property type="nucleotide sequence ID" value="NZ_JAZDQV010000006.1"/>
</dbReference>
<gene>
    <name evidence="3" type="ORF">VRS74_08080</name>
</gene>
<dbReference type="PRINTS" id="PR00625">
    <property type="entry name" value="JDOMAIN"/>
</dbReference>
<dbReference type="InterPro" id="IPR001623">
    <property type="entry name" value="DnaJ_domain"/>
</dbReference>
<protein>
    <submittedName>
        <fullName evidence="3">J domain-containing protein</fullName>
    </submittedName>
</protein>
<proteinExistence type="predicted"/>